<dbReference type="EMBL" id="CP068393">
    <property type="protein sequence ID" value="QUC67679.1"/>
    <property type="molecule type" value="Genomic_DNA"/>
</dbReference>
<accession>A0AC61N274</accession>
<protein>
    <submittedName>
        <fullName evidence="1">TFIIB-type zinc finger domain-containing protein</fullName>
    </submittedName>
</protein>
<proteinExistence type="predicted"/>
<dbReference type="Proteomes" id="UP000682782">
    <property type="component" value="Chromosome"/>
</dbReference>
<sequence length="237" mass="27841">MQAIKCEVCGSSDLIKKDGIFVCRYCGMQYSLPEVQKMLGTVKIDKTEERNNYFILARRFFAGTNYADALKYYDLALREDPQNWEAIYLYAVTSVATQDCNYLYRNLESIINMSKVYLRQIATDTPEENQMVDVNLFIDAHTLFIRKGTELMADYIRNSGADMRKPENYYYAFGYSAIDVYGTLRELFSCFPECIERYEEFLLEMIAARPECFERKARKEILKQLSKKIKKRKRAKI</sequence>
<name>A0AC61N274_9FIRM</name>
<evidence type="ECO:0000313" key="1">
    <source>
        <dbReference type="EMBL" id="QUC67679.1"/>
    </source>
</evidence>
<gene>
    <name evidence="1" type="ORF">JYE49_02955</name>
</gene>
<keyword evidence="2" id="KW-1185">Reference proteome</keyword>
<reference evidence="1" key="1">
    <citation type="submission" date="2021-01" db="EMBL/GenBank/DDBJ databases">
        <title>Complete genome sequence of Clostridiales bacterium R-7.</title>
        <authorList>
            <person name="Mahoney-Kurpe S.C."/>
            <person name="Palevich N."/>
            <person name="Koike S."/>
            <person name="Moon C.D."/>
            <person name="Attwood G.T."/>
        </authorList>
    </citation>
    <scope>NUCLEOTIDE SEQUENCE</scope>
    <source>
        <strain evidence="1">R-7</strain>
    </source>
</reference>
<evidence type="ECO:0000313" key="2">
    <source>
        <dbReference type="Proteomes" id="UP000682782"/>
    </source>
</evidence>
<organism evidence="1 2">
    <name type="scientific">Aristaeella hokkaidonensis</name>
    <dbReference type="NCBI Taxonomy" id="3046382"/>
    <lineage>
        <taxon>Bacteria</taxon>
        <taxon>Bacillati</taxon>
        <taxon>Bacillota</taxon>
        <taxon>Clostridia</taxon>
        <taxon>Eubacteriales</taxon>
        <taxon>Aristaeellaceae</taxon>
        <taxon>Aristaeella</taxon>
    </lineage>
</organism>